<keyword evidence="5" id="KW-1185">Reference proteome</keyword>
<reference evidence="4" key="2">
    <citation type="submission" date="2021-03" db="UniProtKB">
        <authorList>
            <consortium name="EnsemblPlants"/>
        </authorList>
    </citation>
    <scope>IDENTIFICATION</scope>
</reference>
<evidence type="ECO:0000256" key="2">
    <source>
        <dbReference type="ARBA" id="ARBA00023180"/>
    </source>
</evidence>
<dbReference type="InterPro" id="IPR010028">
    <property type="entry name" value="Acid_phosphatase_pln"/>
</dbReference>
<evidence type="ECO:0000256" key="3">
    <source>
        <dbReference type="PIRNR" id="PIRNR002674"/>
    </source>
</evidence>
<accession>A0A803MPU2</accession>
<dbReference type="InterPro" id="IPR014403">
    <property type="entry name" value="APS1/VSP"/>
</dbReference>
<dbReference type="PANTHER" id="PTHR31284">
    <property type="entry name" value="ACID PHOSPHATASE-LIKE PROTEIN"/>
    <property type="match status" value="1"/>
</dbReference>
<dbReference type="PIRSF" id="PIRSF002674">
    <property type="entry name" value="VSP"/>
    <property type="match status" value="1"/>
</dbReference>
<dbReference type="Pfam" id="PF03767">
    <property type="entry name" value="Acid_phosphat_B"/>
    <property type="match status" value="1"/>
</dbReference>
<evidence type="ECO:0000313" key="4">
    <source>
        <dbReference type="EnsemblPlants" id="AUR62033293-RA:cds"/>
    </source>
</evidence>
<comment type="similarity">
    <text evidence="3">Belongs to the APS1/VSP family.</text>
</comment>
<keyword evidence="2" id="KW-0325">Glycoprotein</keyword>
<sequence>MATSQSLSNGDDHESSSLFCESWRFSVEANNAGNWSAVPDRCLEFVKDYMTGDRYKSDFGLTAKNTLEFAKSVDIAEDGKDAWIFDVDETLISFLPYYESHGFGKTDQKEFVKWGLRNKLPALQASLSLYKEIHQLGFKIFLLTGRPEWFRNFTTTNLAEAGYSDWERLILRQPSDENKKAIDYKPEKRKQLLDEGYRIIGNVGDQWSDLMGYPIAQRSFKYPNLMYYVA</sequence>
<dbReference type="SUPFAM" id="SSF56784">
    <property type="entry name" value="HAD-like"/>
    <property type="match status" value="1"/>
</dbReference>
<name>A0A803MPU2_CHEQI</name>
<dbReference type="EnsemblPlants" id="AUR62033293-RA">
    <property type="protein sequence ID" value="AUR62033293-RA:cds"/>
    <property type="gene ID" value="AUR62033293"/>
</dbReference>
<dbReference type="Gene3D" id="3.40.50.1000">
    <property type="entry name" value="HAD superfamily/HAD-like"/>
    <property type="match status" value="1"/>
</dbReference>
<evidence type="ECO:0000313" key="5">
    <source>
        <dbReference type="Proteomes" id="UP000596660"/>
    </source>
</evidence>
<organism evidence="4 5">
    <name type="scientific">Chenopodium quinoa</name>
    <name type="common">Quinoa</name>
    <dbReference type="NCBI Taxonomy" id="63459"/>
    <lineage>
        <taxon>Eukaryota</taxon>
        <taxon>Viridiplantae</taxon>
        <taxon>Streptophyta</taxon>
        <taxon>Embryophyta</taxon>
        <taxon>Tracheophyta</taxon>
        <taxon>Spermatophyta</taxon>
        <taxon>Magnoliopsida</taxon>
        <taxon>eudicotyledons</taxon>
        <taxon>Gunneridae</taxon>
        <taxon>Pentapetalae</taxon>
        <taxon>Caryophyllales</taxon>
        <taxon>Chenopodiaceae</taxon>
        <taxon>Chenopodioideae</taxon>
        <taxon>Atripliceae</taxon>
        <taxon>Chenopodium</taxon>
    </lineage>
</organism>
<protein>
    <recommendedName>
        <fullName evidence="6">Acid phosphatase 1</fullName>
    </recommendedName>
</protein>
<dbReference type="InterPro" id="IPR005519">
    <property type="entry name" value="Acid_phosphat_B-like"/>
</dbReference>
<dbReference type="InterPro" id="IPR036412">
    <property type="entry name" value="HAD-like_sf"/>
</dbReference>
<dbReference type="OMA" id="NHEETWE"/>
<evidence type="ECO:0008006" key="6">
    <source>
        <dbReference type="Google" id="ProtNLM"/>
    </source>
</evidence>
<dbReference type="Gramene" id="AUR62033293-RA">
    <property type="protein sequence ID" value="AUR62033293-RA:cds"/>
    <property type="gene ID" value="AUR62033293"/>
</dbReference>
<dbReference type="GO" id="GO:0003993">
    <property type="term" value="F:acid phosphatase activity"/>
    <property type="evidence" value="ECO:0007669"/>
    <property type="project" value="InterPro"/>
</dbReference>
<dbReference type="CDD" id="cd07535">
    <property type="entry name" value="HAD_VSP"/>
    <property type="match status" value="1"/>
</dbReference>
<keyword evidence="1" id="KW-0732">Signal</keyword>
<dbReference type="PANTHER" id="PTHR31284:SF10">
    <property type="entry name" value="ACID PHOSPHATASE-LIKE PROTEIN"/>
    <property type="match status" value="1"/>
</dbReference>
<evidence type="ECO:0000256" key="1">
    <source>
        <dbReference type="ARBA" id="ARBA00022729"/>
    </source>
</evidence>
<dbReference type="InterPro" id="IPR023214">
    <property type="entry name" value="HAD_sf"/>
</dbReference>
<dbReference type="AlphaFoldDB" id="A0A803MPU2"/>
<proteinExistence type="inferred from homology"/>
<dbReference type="NCBIfam" id="TIGR01675">
    <property type="entry name" value="plant-AP"/>
    <property type="match status" value="1"/>
</dbReference>
<dbReference type="Proteomes" id="UP000596660">
    <property type="component" value="Unplaced"/>
</dbReference>
<reference evidence="4" key="1">
    <citation type="journal article" date="2017" name="Nature">
        <title>The genome of Chenopodium quinoa.</title>
        <authorList>
            <person name="Jarvis D.E."/>
            <person name="Ho Y.S."/>
            <person name="Lightfoot D.J."/>
            <person name="Schmoeckel S.M."/>
            <person name="Li B."/>
            <person name="Borm T.J.A."/>
            <person name="Ohyanagi H."/>
            <person name="Mineta K."/>
            <person name="Michell C.T."/>
            <person name="Saber N."/>
            <person name="Kharbatia N.M."/>
            <person name="Rupper R.R."/>
            <person name="Sharp A.R."/>
            <person name="Dally N."/>
            <person name="Boughton B.A."/>
            <person name="Woo Y.H."/>
            <person name="Gao G."/>
            <person name="Schijlen E.G.W.M."/>
            <person name="Guo X."/>
            <person name="Momin A.A."/>
            <person name="Negrao S."/>
            <person name="Al-Babili S."/>
            <person name="Gehring C."/>
            <person name="Roessner U."/>
            <person name="Jung C."/>
            <person name="Murphy K."/>
            <person name="Arold S.T."/>
            <person name="Gojobori T."/>
            <person name="van der Linden C.G."/>
            <person name="van Loo E.N."/>
            <person name="Jellen E.N."/>
            <person name="Maughan P.J."/>
            <person name="Tester M."/>
        </authorList>
    </citation>
    <scope>NUCLEOTIDE SEQUENCE [LARGE SCALE GENOMIC DNA]</scope>
    <source>
        <strain evidence="4">cv. PI 614886</strain>
    </source>
</reference>